<sequence>MREFVLKSLVLQIIVVGAVFVNRECATRPVGLESGAILDTQLCASSSFDTLSTGPQHARLNSESGSGAWCPLSQINASSHEWIQIDLGQDYIIMAVETQGRDDKGRGREYPLGYMIEYWRPSLGKWARYHDANGVEIVAGNEDTKHGVRRQLQSGVVASLIRIIPVSEFTRTVCLRFELYGCAFKEDITSYSAPIAGMPELPQLKDLVYDGEEVDNMNRGGLGKLTDHIIASENDNSSWVGWNRHQIGSKVKLDFNFGHYTKISTAYFHVSIDRSVNANVFKEITVIMSGFEDRTKPPVAKFVSMEVEDSKGAQWIKVDIDGYSCKHIRMELKMSDDADWLLISEIKFSHATTTSKPSVIPQTLNEFDTFEDNTFTVFSIQTNVDQDNVMWIVIAGVGAVVFGCGVLLVIVYCLLCLNYTRKTSAANSLKLNGEMSFKRHLSPYQNRYDPNVHVDKFPPPSIVDNASEYAEPEIENLAEPLIKSWHSRDKVPFSVHYASRDLLQEQPTVLLDPLGPFQRYPDYTGTQCIVEYGSDVFENGTPLGEDGSIKMVRYKAGPRKLLLKLPKTEVAKEGLRLEVATLNSLRHQNIMLMLGTTVMNNMQCAVYEMEEAVELAGYLNNIPDMRNDTLLSIGTQIAAAMAYLEAVNIVHRDLSIRNCLIDIDGTVKVTMDYGRYCKQYSNQCVQHGDYKLPIRWMAPELLDSTYASVPAEVPQVPPMITCGQNMVTVLQQLSQNTSTTQPIISTTVTPTSTHYTPSTVISDINTVSYSNKTDVWALGVTLWEVFEKGRSMPLGQFGDDEVIRLLQGLHEDQMTSLLPRSDYCSPLLYEEIFRICWYLEPERRPTLSEIHRLMQNTFRRLVTST</sequence>
<keyword evidence="10 15" id="KW-0472">Membrane</keyword>
<protein>
    <recommendedName>
        <fullName evidence="21">Protein kinase domain-containing protein</fullName>
    </recommendedName>
</protein>
<evidence type="ECO:0000256" key="11">
    <source>
        <dbReference type="ARBA" id="ARBA00023157"/>
    </source>
</evidence>
<dbReference type="FunFam" id="2.60.120.260:FF:000007">
    <property type="entry name" value="Discoidin domain receptor tyrosine kinase 1"/>
    <property type="match status" value="1"/>
</dbReference>
<dbReference type="PROSITE" id="PS01286">
    <property type="entry name" value="FA58C_2"/>
    <property type="match status" value="1"/>
</dbReference>
<keyword evidence="20" id="KW-1185">Reference proteome</keyword>
<dbReference type="Gene3D" id="2.60.120.260">
    <property type="entry name" value="Galactose-binding domain-like"/>
    <property type="match status" value="1"/>
</dbReference>
<dbReference type="Pfam" id="PF00754">
    <property type="entry name" value="F5_F8_type_C"/>
    <property type="match status" value="1"/>
</dbReference>
<keyword evidence="13" id="KW-0325">Glycoprotein</keyword>
<evidence type="ECO:0000256" key="14">
    <source>
        <dbReference type="ARBA" id="ARBA00061639"/>
    </source>
</evidence>
<keyword evidence="11" id="KW-1015">Disulfide bond</keyword>
<dbReference type="InterPro" id="IPR050122">
    <property type="entry name" value="RTK"/>
</dbReference>
<dbReference type="GO" id="GO:0043204">
    <property type="term" value="C:perikaryon"/>
    <property type="evidence" value="ECO:0007669"/>
    <property type="project" value="UniProtKB-SubCell"/>
</dbReference>
<evidence type="ECO:0000256" key="1">
    <source>
        <dbReference type="ARBA" id="ARBA00004251"/>
    </source>
</evidence>
<comment type="caution">
    <text evidence="19">The sequence shown here is derived from an EMBL/GenBank/DDBJ whole genome shotgun (WGS) entry which is preliminary data.</text>
</comment>
<dbReference type="OrthoDB" id="6071166at2759"/>
<evidence type="ECO:0000256" key="8">
    <source>
        <dbReference type="ARBA" id="ARBA00022840"/>
    </source>
</evidence>
<evidence type="ECO:0000259" key="17">
    <source>
        <dbReference type="PROSITE" id="PS50011"/>
    </source>
</evidence>
<dbReference type="Pfam" id="PF07714">
    <property type="entry name" value="PK_Tyr_Ser-Thr"/>
    <property type="match status" value="2"/>
</dbReference>
<dbReference type="GO" id="GO:0004714">
    <property type="term" value="F:transmembrane receptor protein tyrosine kinase activity"/>
    <property type="evidence" value="ECO:0007669"/>
    <property type="project" value="TreeGrafter"/>
</dbReference>
<accession>A0A811LJR2</accession>
<dbReference type="SUPFAM" id="SSF49785">
    <property type="entry name" value="Galactose-binding domain-like"/>
    <property type="match status" value="1"/>
</dbReference>
<feature type="domain" description="Protein kinase" evidence="17">
    <location>
        <begin position="537"/>
        <end position="854"/>
    </location>
</feature>
<dbReference type="AlphaFoldDB" id="A0A811LJR2"/>
<evidence type="ECO:0000256" key="16">
    <source>
        <dbReference type="SAM" id="SignalP"/>
    </source>
</evidence>
<dbReference type="CDD" id="cd00057">
    <property type="entry name" value="FA58C"/>
    <property type="match status" value="1"/>
</dbReference>
<feature type="domain" description="F5/8 type C" evidence="18">
    <location>
        <begin position="25"/>
        <end position="182"/>
    </location>
</feature>
<dbReference type="PROSITE" id="PS50011">
    <property type="entry name" value="PROTEIN_KINASE_DOM"/>
    <property type="match status" value="1"/>
</dbReference>
<comment type="subcellular location">
    <subcellularLocation>
        <location evidence="1">Cell membrane</location>
        <topology evidence="1">Single-pass type I membrane protein</topology>
    </subcellularLocation>
    <subcellularLocation>
        <location evidence="3">Cell projection</location>
        <location evidence="3">Axon</location>
    </subcellularLocation>
    <subcellularLocation>
        <location evidence="2">Perikaryon</location>
    </subcellularLocation>
</comment>
<keyword evidence="4" id="KW-1003">Cell membrane</keyword>
<dbReference type="GO" id="GO:0008045">
    <property type="term" value="P:motor neuron axon guidance"/>
    <property type="evidence" value="ECO:0007669"/>
    <property type="project" value="UniProtKB-ARBA"/>
</dbReference>
<feature type="chain" id="PRO_5036221350" description="Protein kinase domain-containing protein" evidence="16">
    <location>
        <begin position="19"/>
        <end position="865"/>
    </location>
</feature>
<evidence type="ECO:0000256" key="2">
    <source>
        <dbReference type="ARBA" id="ARBA00004484"/>
    </source>
</evidence>
<keyword evidence="8" id="KW-0067">ATP-binding</keyword>
<feature type="signal peptide" evidence="16">
    <location>
        <begin position="1"/>
        <end position="18"/>
    </location>
</feature>
<dbReference type="GO" id="GO:0005886">
    <property type="term" value="C:plasma membrane"/>
    <property type="evidence" value="ECO:0007669"/>
    <property type="project" value="UniProtKB-SubCell"/>
</dbReference>
<dbReference type="GO" id="GO:0043235">
    <property type="term" value="C:receptor complex"/>
    <property type="evidence" value="ECO:0007669"/>
    <property type="project" value="TreeGrafter"/>
</dbReference>
<dbReference type="InterPro" id="IPR000421">
    <property type="entry name" value="FA58C"/>
</dbReference>
<evidence type="ECO:0000256" key="4">
    <source>
        <dbReference type="ARBA" id="ARBA00022475"/>
    </source>
</evidence>
<dbReference type="InterPro" id="IPR001245">
    <property type="entry name" value="Ser-Thr/Tyr_kinase_cat_dom"/>
</dbReference>
<keyword evidence="9 15" id="KW-1133">Transmembrane helix</keyword>
<dbReference type="Proteomes" id="UP000783686">
    <property type="component" value="Unassembled WGS sequence"/>
</dbReference>
<feature type="transmembrane region" description="Helical" evidence="15">
    <location>
        <begin position="389"/>
        <end position="415"/>
    </location>
</feature>
<evidence type="ECO:0000256" key="7">
    <source>
        <dbReference type="ARBA" id="ARBA00022741"/>
    </source>
</evidence>
<proteinExistence type="inferred from homology"/>
<evidence type="ECO:0000256" key="10">
    <source>
        <dbReference type="ARBA" id="ARBA00023136"/>
    </source>
</evidence>
<dbReference type="PROSITE" id="PS01285">
    <property type="entry name" value="FA58C_1"/>
    <property type="match status" value="1"/>
</dbReference>
<dbReference type="SUPFAM" id="SSF56112">
    <property type="entry name" value="Protein kinase-like (PK-like)"/>
    <property type="match status" value="1"/>
</dbReference>
<dbReference type="PANTHER" id="PTHR24416:SF634">
    <property type="entry name" value="DISCOIDIN DOMAIN-CONTAINING RECEPTOR TYROSINE KINASE B"/>
    <property type="match status" value="1"/>
</dbReference>
<evidence type="ECO:0000259" key="18">
    <source>
        <dbReference type="PROSITE" id="PS50022"/>
    </source>
</evidence>
<name>A0A811LJR2_9BILA</name>
<dbReference type="PANTHER" id="PTHR24416">
    <property type="entry name" value="TYROSINE-PROTEIN KINASE RECEPTOR"/>
    <property type="match status" value="1"/>
</dbReference>
<keyword evidence="7" id="KW-0547">Nucleotide-binding</keyword>
<reference evidence="19" key="1">
    <citation type="submission" date="2020-09" db="EMBL/GenBank/DDBJ databases">
        <authorList>
            <person name="Kikuchi T."/>
        </authorList>
    </citation>
    <scope>NUCLEOTIDE SEQUENCE</scope>
    <source>
        <strain evidence="19">SH1</strain>
    </source>
</reference>
<evidence type="ECO:0000313" key="19">
    <source>
        <dbReference type="EMBL" id="CAD5227436.1"/>
    </source>
</evidence>
<dbReference type="EMBL" id="CAJFDH010000006">
    <property type="protein sequence ID" value="CAD5227436.1"/>
    <property type="molecule type" value="Genomic_DNA"/>
</dbReference>
<keyword evidence="5 15" id="KW-0812">Transmembrane</keyword>
<dbReference type="InterPro" id="IPR048525">
    <property type="entry name" value="DDR1-2_DS-like"/>
</dbReference>
<dbReference type="Gene3D" id="1.10.510.10">
    <property type="entry name" value="Transferase(Phosphotransferase) domain 1"/>
    <property type="match status" value="2"/>
</dbReference>
<dbReference type="Gene3D" id="2.60.120.1190">
    <property type="match status" value="1"/>
</dbReference>
<dbReference type="InterPro" id="IPR008979">
    <property type="entry name" value="Galactose-bd-like_sf"/>
</dbReference>
<keyword evidence="6 16" id="KW-0732">Signal</keyword>
<evidence type="ECO:0000256" key="3">
    <source>
        <dbReference type="ARBA" id="ARBA00004489"/>
    </source>
</evidence>
<dbReference type="GO" id="GO:0030424">
    <property type="term" value="C:axon"/>
    <property type="evidence" value="ECO:0007669"/>
    <property type="project" value="UniProtKB-SubCell"/>
</dbReference>
<evidence type="ECO:0008006" key="21">
    <source>
        <dbReference type="Google" id="ProtNLM"/>
    </source>
</evidence>
<dbReference type="PROSITE" id="PS00109">
    <property type="entry name" value="PROTEIN_KINASE_TYR"/>
    <property type="match status" value="1"/>
</dbReference>
<dbReference type="InterPro" id="IPR008266">
    <property type="entry name" value="Tyr_kinase_AS"/>
</dbReference>
<evidence type="ECO:0000256" key="12">
    <source>
        <dbReference type="ARBA" id="ARBA00023170"/>
    </source>
</evidence>
<dbReference type="Pfam" id="PF21114">
    <property type="entry name" value="DDR1-2_DS-like"/>
    <property type="match status" value="1"/>
</dbReference>
<evidence type="ECO:0000256" key="5">
    <source>
        <dbReference type="ARBA" id="ARBA00022692"/>
    </source>
</evidence>
<dbReference type="PROSITE" id="PS50022">
    <property type="entry name" value="FA58C_3"/>
    <property type="match status" value="1"/>
</dbReference>
<dbReference type="GO" id="GO:0005524">
    <property type="term" value="F:ATP binding"/>
    <property type="evidence" value="ECO:0007669"/>
    <property type="project" value="UniProtKB-KW"/>
</dbReference>
<evidence type="ECO:0000256" key="13">
    <source>
        <dbReference type="ARBA" id="ARBA00023180"/>
    </source>
</evidence>
<dbReference type="SMART" id="SM00231">
    <property type="entry name" value="FA58C"/>
    <property type="match status" value="1"/>
</dbReference>
<evidence type="ECO:0000313" key="20">
    <source>
        <dbReference type="Proteomes" id="UP000614601"/>
    </source>
</evidence>
<comment type="similarity">
    <text evidence="14">Belongs to the protein kinase superfamily. Tyr protein kinase family. Insulin receptor subfamily.</text>
</comment>
<evidence type="ECO:0000256" key="15">
    <source>
        <dbReference type="SAM" id="Phobius"/>
    </source>
</evidence>
<dbReference type="EMBL" id="CAJFCW020000006">
    <property type="protein sequence ID" value="CAG9123221.1"/>
    <property type="molecule type" value="Genomic_DNA"/>
</dbReference>
<keyword evidence="12" id="KW-0675">Receptor</keyword>
<dbReference type="GO" id="GO:0048680">
    <property type="term" value="P:positive regulation of axon regeneration"/>
    <property type="evidence" value="ECO:0007669"/>
    <property type="project" value="UniProtKB-ARBA"/>
</dbReference>
<dbReference type="InterPro" id="IPR000719">
    <property type="entry name" value="Prot_kinase_dom"/>
</dbReference>
<dbReference type="InterPro" id="IPR011009">
    <property type="entry name" value="Kinase-like_dom_sf"/>
</dbReference>
<evidence type="ECO:0000256" key="9">
    <source>
        <dbReference type="ARBA" id="ARBA00022989"/>
    </source>
</evidence>
<organism evidence="19 20">
    <name type="scientific">Bursaphelenchus okinawaensis</name>
    <dbReference type="NCBI Taxonomy" id="465554"/>
    <lineage>
        <taxon>Eukaryota</taxon>
        <taxon>Metazoa</taxon>
        <taxon>Ecdysozoa</taxon>
        <taxon>Nematoda</taxon>
        <taxon>Chromadorea</taxon>
        <taxon>Rhabditida</taxon>
        <taxon>Tylenchina</taxon>
        <taxon>Tylenchomorpha</taxon>
        <taxon>Aphelenchoidea</taxon>
        <taxon>Aphelenchoididae</taxon>
        <taxon>Bursaphelenchus</taxon>
    </lineage>
</organism>
<dbReference type="GO" id="GO:0051897">
    <property type="term" value="P:positive regulation of phosphatidylinositol 3-kinase/protein kinase B signal transduction"/>
    <property type="evidence" value="ECO:0007669"/>
    <property type="project" value="TreeGrafter"/>
</dbReference>
<dbReference type="GO" id="GO:0007169">
    <property type="term" value="P:cell surface receptor protein tyrosine kinase signaling pathway"/>
    <property type="evidence" value="ECO:0007669"/>
    <property type="project" value="TreeGrafter"/>
</dbReference>
<gene>
    <name evidence="19" type="ORF">BOKJ2_LOCUS12172</name>
</gene>
<dbReference type="Proteomes" id="UP000614601">
    <property type="component" value="Unassembled WGS sequence"/>
</dbReference>
<evidence type="ECO:0000256" key="6">
    <source>
        <dbReference type="ARBA" id="ARBA00022729"/>
    </source>
</evidence>